<keyword evidence="2" id="KW-0472">Membrane</keyword>
<evidence type="ECO:0000313" key="3">
    <source>
        <dbReference type="EMBL" id="MEQ2160843.1"/>
    </source>
</evidence>
<name>A0ABV0MQW6_9TELE</name>
<keyword evidence="4" id="KW-1185">Reference proteome</keyword>
<accession>A0ABV0MQW6</accession>
<keyword evidence="2" id="KW-0812">Transmembrane</keyword>
<dbReference type="Proteomes" id="UP001476798">
    <property type="component" value="Unassembled WGS sequence"/>
</dbReference>
<protein>
    <submittedName>
        <fullName evidence="3">Uncharacterized protein</fullName>
    </submittedName>
</protein>
<evidence type="ECO:0000256" key="2">
    <source>
        <dbReference type="SAM" id="Phobius"/>
    </source>
</evidence>
<dbReference type="EMBL" id="JAHRIO010010139">
    <property type="protein sequence ID" value="MEQ2160843.1"/>
    <property type="molecule type" value="Genomic_DNA"/>
</dbReference>
<organism evidence="3 4">
    <name type="scientific">Goodea atripinnis</name>
    <dbReference type="NCBI Taxonomy" id="208336"/>
    <lineage>
        <taxon>Eukaryota</taxon>
        <taxon>Metazoa</taxon>
        <taxon>Chordata</taxon>
        <taxon>Craniata</taxon>
        <taxon>Vertebrata</taxon>
        <taxon>Euteleostomi</taxon>
        <taxon>Actinopterygii</taxon>
        <taxon>Neopterygii</taxon>
        <taxon>Teleostei</taxon>
        <taxon>Neoteleostei</taxon>
        <taxon>Acanthomorphata</taxon>
        <taxon>Ovalentaria</taxon>
        <taxon>Atherinomorphae</taxon>
        <taxon>Cyprinodontiformes</taxon>
        <taxon>Goodeidae</taxon>
        <taxon>Goodea</taxon>
    </lineage>
</organism>
<comment type="caution">
    <text evidence="3">The sequence shown here is derived from an EMBL/GenBank/DDBJ whole genome shotgun (WGS) entry which is preliminary data.</text>
</comment>
<gene>
    <name evidence="3" type="ORF">GOODEAATRI_003607</name>
</gene>
<sequence length="203" mass="22268">MLADAWRMWSTASLHLRSTSLFIAGPSEAPVLIIFIIAYIAGEESREKKRKGAGQSSVFFPSPASVRSCQSLQLRRAKGARPNSGGAPRQLSALQLDLIPQSRAVQRERATRLGTPSDRRLQTGSDGRMTLPPSNVAPVYTFKCCFPPFSTLFVASILGVMAGMGPRSEVLVAVRDQRRERVDCVGRLHDGNFVGLWGQKQNR</sequence>
<feature type="region of interest" description="Disordered" evidence="1">
    <location>
        <begin position="106"/>
        <end position="129"/>
    </location>
</feature>
<evidence type="ECO:0000256" key="1">
    <source>
        <dbReference type="SAM" id="MobiDB-lite"/>
    </source>
</evidence>
<reference evidence="3 4" key="1">
    <citation type="submission" date="2021-06" db="EMBL/GenBank/DDBJ databases">
        <authorList>
            <person name="Palmer J.M."/>
        </authorList>
    </citation>
    <scope>NUCLEOTIDE SEQUENCE [LARGE SCALE GENOMIC DNA]</scope>
    <source>
        <strain evidence="3 4">GA_2019</strain>
        <tissue evidence="3">Muscle</tissue>
    </source>
</reference>
<feature type="compositionally biased region" description="Basic and acidic residues" evidence="1">
    <location>
        <begin position="106"/>
        <end position="121"/>
    </location>
</feature>
<keyword evidence="2" id="KW-1133">Transmembrane helix</keyword>
<evidence type="ECO:0000313" key="4">
    <source>
        <dbReference type="Proteomes" id="UP001476798"/>
    </source>
</evidence>
<proteinExistence type="predicted"/>
<feature type="transmembrane region" description="Helical" evidence="2">
    <location>
        <begin position="20"/>
        <end position="41"/>
    </location>
</feature>